<reference evidence="1" key="1">
    <citation type="journal article" date="2021" name="Proc. Natl. Acad. Sci. U.S.A.">
        <title>A Catalog of Tens of Thousands of Viruses from Human Metagenomes Reveals Hidden Associations with Chronic Diseases.</title>
        <authorList>
            <person name="Tisza M.J."/>
            <person name="Buck C.B."/>
        </authorList>
    </citation>
    <scope>NUCLEOTIDE SEQUENCE</scope>
    <source>
        <strain evidence="1">CtNs77</strain>
    </source>
</reference>
<accession>A0A8S5QIW7</accession>
<name>A0A8S5QIW7_9CAUD</name>
<sequence>MIPKAKKSKKQKRPIEQVPRFEIIKLQNLLHISIMVRVLWTVYGWREKRIGYFLEAYMSLLGEVWDQRCTVNQMIDGTKDMTGHDIRQLVDDMIKYGR</sequence>
<proteinExistence type="predicted"/>
<dbReference type="EMBL" id="BK015656">
    <property type="protein sequence ID" value="DAE18484.1"/>
    <property type="molecule type" value="Genomic_DNA"/>
</dbReference>
<organism evidence="1">
    <name type="scientific">Siphoviridae sp. ctNs77</name>
    <dbReference type="NCBI Taxonomy" id="2825473"/>
    <lineage>
        <taxon>Viruses</taxon>
        <taxon>Duplodnaviria</taxon>
        <taxon>Heunggongvirae</taxon>
        <taxon>Uroviricota</taxon>
        <taxon>Caudoviricetes</taxon>
    </lineage>
</organism>
<evidence type="ECO:0000313" key="1">
    <source>
        <dbReference type="EMBL" id="DAE18484.1"/>
    </source>
</evidence>
<protein>
    <submittedName>
        <fullName evidence="1">Uncharacterized protein</fullName>
    </submittedName>
</protein>